<evidence type="ECO:0000256" key="12">
    <source>
        <dbReference type="ARBA" id="ARBA00023180"/>
    </source>
</evidence>
<dbReference type="SMART" id="SM00120">
    <property type="entry name" value="HX"/>
    <property type="match status" value="10"/>
</dbReference>
<feature type="repeat" description="Hemopexin" evidence="13">
    <location>
        <begin position="277"/>
        <end position="324"/>
    </location>
</feature>
<dbReference type="FunFam" id="2.110.10.10:FF:000009">
    <property type="entry name" value="Hemopexin"/>
    <property type="match status" value="1"/>
</dbReference>
<evidence type="ECO:0000256" key="4">
    <source>
        <dbReference type="ARBA" id="ARBA00013632"/>
    </source>
</evidence>
<feature type="repeat" description="Hemopexin" evidence="13">
    <location>
        <begin position="232"/>
        <end position="276"/>
    </location>
</feature>
<evidence type="ECO:0000256" key="14">
    <source>
        <dbReference type="SAM" id="MobiDB-lite"/>
    </source>
</evidence>
<keyword evidence="12" id="KW-0325">Glycoprotein</keyword>
<dbReference type="InterPro" id="IPR000585">
    <property type="entry name" value="Hemopexin-like_dom"/>
</dbReference>
<name>A0A0P7YIA0_SCLFO</name>
<keyword evidence="11" id="KW-0408">Iron</keyword>
<feature type="region of interest" description="Disordered" evidence="14">
    <location>
        <begin position="420"/>
        <end position="442"/>
    </location>
</feature>
<evidence type="ECO:0000256" key="6">
    <source>
        <dbReference type="ARBA" id="ARBA00022525"/>
    </source>
</evidence>
<dbReference type="PANTHER" id="PTHR22917:SF9">
    <property type="entry name" value="HEMOPEXIN"/>
    <property type="match status" value="1"/>
</dbReference>
<protein>
    <recommendedName>
        <fullName evidence="4">Hemopexin</fullName>
    </recommendedName>
</protein>
<evidence type="ECO:0000256" key="1">
    <source>
        <dbReference type="ARBA" id="ARBA00002031"/>
    </source>
</evidence>
<dbReference type="STRING" id="113540.ENSSFOP00015018468"/>
<dbReference type="Proteomes" id="UP000034805">
    <property type="component" value="Unassembled WGS sequence"/>
</dbReference>
<feature type="repeat" description="Hemopexin" evidence="13">
    <location>
        <begin position="451"/>
        <end position="491"/>
    </location>
</feature>
<dbReference type="PANTHER" id="PTHR22917">
    <property type="entry name" value="HEMOPEXIN DOMAIN-CONTAINING PROTEIN"/>
    <property type="match status" value="1"/>
</dbReference>
<dbReference type="InterPro" id="IPR018487">
    <property type="entry name" value="Hemopexin-like_repeat"/>
</dbReference>
<evidence type="ECO:0000256" key="7">
    <source>
        <dbReference type="ARBA" id="ARBA00022617"/>
    </source>
</evidence>
<feature type="repeat" description="Hemopexin" evidence="13">
    <location>
        <begin position="692"/>
        <end position="739"/>
    </location>
</feature>
<evidence type="ECO:0000256" key="5">
    <source>
        <dbReference type="ARBA" id="ARBA00022448"/>
    </source>
</evidence>
<keyword evidence="6" id="KW-0964">Secreted</keyword>
<evidence type="ECO:0000313" key="16">
    <source>
        <dbReference type="Proteomes" id="UP000034805"/>
    </source>
</evidence>
<feature type="non-terminal residue" evidence="15">
    <location>
        <position position="1"/>
    </location>
</feature>
<dbReference type="InterPro" id="IPR036375">
    <property type="entry name" value="Hemopexin-like_dom_sf"/>
</dbReference>
<gene>
    <name evidence="15" type="ORF">Z043_114390</name>
</gene>
<comment type="similarity">
    <text evidence="3">Belongs to the hemopexin family.</text>
</comment>
<reference evidence="15 16" key="1">
    <citation type="submission" date="2015-08" db="EMBL/GenBank/DDBJ databases">
        <title>The genome of the Asian arowana (Scleropages formosus).</title>
        <authorList>
            <person name="Tan M.H."/>
            <person name="Gan H.M."/>
            <person name="Croft L.J."/>
            <person name="Austin C.M."/>
        </authorList>
    </citation>
    <scope>NUCLEOTIDE SEQUENCE [LARGE SCALE GENOMIC DNA]</scope>
    <source>
        <strain evidence="15">Aro1</strain>
    </source>
</reference>
<evidence type="ECO:0000256" key="9">
    <source>
        <dbReference type="ARBA" id="ARBA00022729"/>
    </source>
</evidence>
<keyword evidence="10" id="KW-0677">Repeat</keyword>
<dbReference type="GO" id="GO:0005615">
    <property type="term" value="C:extracellular space"/>
    <property type="evidence" value="ECO:0007669"/>
    <property type="project" value="TreeGrafter"/>
</dbReference>
<evidence type="ECO:0000256" key="2">
    <source>
        <dbReference type="ARBA" id="ARBA00004613"/>
    </source>
</evidence>
<accession>A0A0P7YIA0</accession>
<proteinExistence type="inferred from homology"/>
<feature type="repeat" description="Hemopexin" evidence="13">
    <location>
        <begin position="169"/>
        <end position="215"/>
    </location>
</feature>
<feature type="repeat" description="Hemopexin" evidence="13">
    <location>
        <begin position="497"/>
        <end position="549"/>
    </location>
</feature>
<dbReference type="PROSITE" id="PS51642">
    <property type="entry name" value="HEMOPEXIN_2"/>
    <property type="match status" value="9"/>
</dbReference>
<keyword evidence="8" id="KW-0479">Metal-binding</keyword>
<keyword evidence="9" id="KW-0732">Signal</keyword>
<feature type="repeat" description="Hemopexin" evidence="13">
    <location>
        <begin position="124"/>
        <end position="168"/>
    </location>
</feature>
<feature type="repeat" description="Hemopexin" evidence="13">
    <location>
        <begin position="71"/>
        <end position="123"/>
    </location>
</feature>
<comment type="function">
    <text evidence="1">Binds heme and transports it to the liver for breakdown and iron recovery, after which the free hemopexin returns to the circulation.</text>
</comment>
<feature type="compositionally biased region" description="Basic residues" evidence="14">
    <location>
        <begin position="424"/>
        <end position="434"/>
    </location>
</feature>
<evidence type="ECO:0000256" key="3">
    <source>
        <dbReference type="ARBA" id="ARBA00011072"/>
    </source>
</evidence>
<dbReference type="InterPro" id="IPR051298">
    <property type="entry name" value="Heme_transport/Cell_adhesion"/>
</dbReference>
<comment type="caution">
    <text evidence="15">The sequence shown here is derived from an EMBL/GenBank/DDBJ whole genome shotgun (WGS) entry which is preliminary data.</text>
</comment>
<keyword evidence="5" id="KW-0813">Transport</keyword>
<evidence type="ECO:0000256" key="10">
    <source>
        <dbReference type="ARBA" id="ARBA00022737"/>
    </source>
</evidence>
<keyword evidence="7" id="KW-0349">Heme</keyword>
<dbReference type="SUPFAM" id="SSF50923">
    <property type="entry name" value="Hemopexin-like domain"/>
    <property type="match status" value="4"/>
</dbReference>
<organism evidence="15 16">
    <name type="scientific">Scleropages formosus</name>
    <name type="common">Asian bonytongue</name>
    <name type="synonym">Osteoglossum formosum</name>
    <dbReference type="NCBI Taxonomy" id="113540"/>
    <lineage>
        <taxon>Eukaryota</taxon>
        <taxon>Metazoa</taxon>
        <taxon>Chordata</taxon>
        <taxon>Craniata</taxon>
        <taxon>Vertebrata</taxon>
        <taxon>Euteleostomi</taxon>
        <taxon>Actinopterygii</taxon>
        <taxon>Neopterygii</taxon>
        <taxon>Teleostei</taxon>
        <taxon>Osteoglossocephala</taxon>
        <taxon>Osteoglossomorpha</taxon>
        <taxon>Osteoglossiformes</taxon>
        <taxon>Osteoglossidae</taxon>
        <taxon>Scleropages</taxon>
    </lineage>
</organism>
<dbReference type="GO" id="GO:0046872">
    <property type="term" value="F:metal ion binding"/>
    <property type="evidence" value="ECO:0007669"/>
    <property type="project" value="UniProtKB-KW"/>
</dbReference>
<sequence length="833" mass="95552">HEGHSHLSNTDKGEHHDAKHDRCAGIEFDAIAPDEKGISFFFKGDHVWRGFRGPSYLLNSSFKMADDHHHLGHVDAAFRMHNQDDHTDHDHIFLFLDDKVFSFYNHTLEKGFPKDIQEVFPGVPSHLDAAVECHKGECVTDSVIFFKGDDVYHYDIKTKTVKQREWVHLPKCTSAFRWLERFYCFHGTQFTRFHPVTGEVVGDYPKDARNYFMLCPGFGHGHRNTTVRNCTHRHLDAATSDDAGKAYAFREKWFMRLDSHRDGWHAFPIVSAWKEVQSNVDAVFSFNQHLYFIKGDQIYIYKSGAHYTLIEGYPKSLKEELDIEGPVDAAFVCEGKQTVYILQGQKMLFIDLTTTPRHLEREVVLPIPKVDAATCDPDGVKVYVGSEFYHYKSPDMLAISQLPDKPQKIPLQMLGCHEHDKHKPGGSGHGAHKPQGHDHEHHGAVHERCEGIEFDAVAVNEEGIPYFFKGDHLWKGFHGNSELSNKTFKELDDHHHLGHVDAAFRMHSKDNQHDHDHIFFFLNDHVFSFYNHSLEKGYPKKIEDVFPGIPHNLDAAVECPKGEYEAYHYDIKDKKVDESKWAHLPNCTSAFRWLEHYYCFHGNTFTKFHPVTGTVTGKYPKDARDYFMRCHKFGKDSNHTERETCSRVHLDAVTSDDAGNVYAFRGHHYLEQKAGSDTWEAHPIEKTWKKLHSEVDAVFSYNNHLYMIKDDNIYVYSVGDTHKLLDGYPKPVSKELGIKGHVDAAFVCADHHIAHIIQGQKMYDVDLAANPRAVKNEVPLHFKKVDAGTCGPEGVKIMVGSHYYQYESLKVMAASKILPEAHKISLELFGCDH</sequence>
<dbReference type="AlphaFoldDB" id="A0A0P7YIA0"/>
<evidence type="ECO:0000256" key="8">
    <source>
        <dbReference type="ARBA" id="ARBA00022723"/>
    </source>
</evidence>
<dbReference type="EMBL" id="JARO02005279">
    <property type="protein sequence ID" value="KPP67056.1"/>
    <property type="molecule type" value="Genomic_DNA"/>
</dbReference>
<evidence type="ECO:0000256" key="13">
    <source>
        <dbReference type="PROSITE-ProRule" id="PRU01011"/>
    </source>
</evidence>
<evidence type="ECO:0000313" key="15">
    <source>
        <dbReference type="EMBL" id="KPP67056.1"/>
    </source>
</evidence>
<dbReference type="Pfam" id="PF00045">
    <property type="entry name" value="Hemopexin"/>
    <property type="match status" value="1"/>
</dbReference>
<comment type="subcellular location">
    <subcellularLocation>
        <location evidence="2">Secreted</location>
    </subcellularLocation>
</comment>
<evidence type="ECO:0000256" key="11">
    <source>
        <dbReference type="ARBA" id="ARBA00023004"/>
    </source>
</evidence>
<feature type="repeat" description="Hemopexin" evidence="13">
    <location>
        <begin position="584"/>
        <end position="630"/>
    </location>
</feature>
<dbReference type="CDD" id="cd00094">
    <property type="entry name" value="HX"/>
    <property type="match status" value="2"/>
</dbReference>
<dbReference type="Gene3D" id="2.110.10.10">
    <property type="entry name" value="Hemopexin-like domain"/>
    <property type="match status" value="4"/>
</dbReference>